<dbReference type="PANTHER" id="PTHR46481:SF10">
    <property type="entry name" value="ZINC FINGER BED DOMAIN-CONTAINING PROTEIN 39"/>
    <property type="match status" value="1"/>
</dbReference>
<dbReference type="SUPFAM" id="SSF53098">
    <property type="entry name" value="Ribonuclease H-like"/>
    <property type="match status" value="1"/>
</dbReference>
<keyword evidence="4" id="KW-0862">Zinc</keyword>
<dbReference type="HOGENOM" id="CLU_155624_0_2_1"/>
<sequence>MCKIIMQHYKIEYNNMINEIRNSLGRMSFTSDVWSRQTMSSHMAVTTHWMAYSKDGHLIQQSSLIAFCHLMGSHCGANLAKEFISVIEKVECLHKIGIITLDNASNNNTCMDVIGGALAELNIPFNVLGN</sequence>
<dbReference type="PANTHER" id="PTHR46481">
    <property type="entry name" value="ZINC FINGER BED DOMAIN-CONTAINING PROTEIN 4"/>
    <property type="match status" value="1"/>
</dbReference>
<dbReference type="KEGG" id="mrr:Moror_8974"/>
<name>V2XJD5_MONRO</name>
<evidence type="ECO:0000256" key="3">
    <source>
        <dbReference type="ARBA" id="ARBA00022771"/>
    </source>
</evidence>
<comment type="caution">
    <text evidence="6">The sequence shown here is derived from an EMBL/GenBank/DDBJ whole genome shotgun (WGS) entry which is preliminary data.</text>
</comment>
<reference evidence="6 7" key="1">
    <citation type="journal article" date="2014" name="BMC Genomics">
        <title>Genome and secretome analysis of the hemibiotrophic fungal pathogen, Moniliophthora roreri, which causes frosty pod rot disease of cacao: mechanisms of the biotrophic and necrotrophic phases.</title>
        <authorList>
            <person name="Meinhardt L.W."/>
            <person name="Costa G.G.L."/>
            <person name="Thomazella D.P.T."/>
            <person name="Teixeira P.J.P.L."/>
            <person name="Carazzolle M.F."/>
            <person name="Schuster S.C."/>
            <person name="Carlson J.E."/>
            <person name="Guiltinan M.J."/>
            <person name="Mieczkowski P."/>
            <person name="Farmer A."/>
            <person name="Ramaraj T."/>
            <person name="Crozier J."/>
            <person name="Davis R.E."/>
            <person name="Shao J."/>
            <person name="Melnick R.L."/>
            <person name="Pereira G.A.G."/>
            <person name="Bailey B.A."/>
        </authorList>
    </citation>
    <scope>NUCLEOTIDE SEQUENCE [LARGE SCALE GENOMIC DNA]</scope>
    <source>
        <strain evidence="6 7">MCA 2997</strain>
    </source>
</reference>
<keyword evidence="2" id="KW-0479">Metal-binding</keyword>
<dbReference type="InterPro" id="IPR012337">
    <property type="entry name" value="RNaseH-like_sf"/>
</dbReference>
<dbReference type="EMBL" id="AWSO01000230">
    <property type="protein sequence ID" value="ESK92971.1"/>
    <property type="molecule type" value="Genomic_DNA"/>
</dbReference>
<dbReference type="GO" id="GO:0008270">
    <property type="term" value="F:zinc ion binding"/>
    <property type="evidence" value="ECO:0007669"/>
    <property type="project" value="UniProtKB-KW"/>
</dbReference>
<dbReference type="AlphaFoldDB" id="V2XJD5"/>
<proteinExistence type="predicted"/>
<evidence type="ECO:0000256" key="1">
    <source>
        <dbReference type="ARBA" id="ARBA00004123"/>
    </source>
</evidence>
<dbReference type="Proteomes" id="UP000017559">
    <property type="component" value="Unassembled WGS sequence"/>
</dbReference>
<accession>V2XJD5</accession>
<keyword evidence="7" id="KW-1185">Reference proteome</keyword>
<dbReference type="InterPro" id="IPR052035">
    <property type="entry name" value="ZnF_BED_domain_contain"/>
</dbReference>
<keyword evidence="5" id="KW-0539">Nucleus</keyword>
<gene>
    <name evidence="6" type="ORF">Moror_8974</name>
</gene>
<dbReference type="GO" id="GO:0005634">
    <property type="term" value="C:nucleus"/>
    <property type="evidence" value="ECO:0007669"/>
    <property type="project" value="UniProtKB-SubCell"/>
</dbReference>
<evidence type="ECO:0000313" key="7">
    <source>
        <dbReference type="Proteomes" id="UP000017559"/>
    </source>
</evidence>
<keyword evidence="3" id="KW-0863">Zinc-finger</keyword>
<organism evidence="6 7">
    <name type="scientific">Moniliophthora roreri (strain MCA 2997)</name>
    <name type="common">Cocoa frosty pod rot fungus</name>
    <name type="synonym">Crinipellis roreri</name>
    <dbReference type="NCBI Taxonomy" id="1381753"/>
    <lineage>
        <taxon>Eukaryota</taxon>
        <taxon>Fungi</taxon>
        <taxon>Dikarya</taxon>
        <taxon>Basidiomycota</taxon>
        <taxon>Agaricomycotina</taxon>
        <taxon>Agaricomycetes</taxon>
        <taxon>Agaricomycetidae</taxon>
        <taxon>Agaricales</taxon>
        <taxon>Marasmiineae</taxon>
        <taxon>Marasmiaceae</taxon>
        <taxon>Moniliophthora</taxon>
    </lineage>
</organism>
<evidence type="ECO:0000313" key="6">
    <source>
        <dbReference type="EMBL" id="ESK92971.1"/>
    </source>
</evidence>
<comment type="subcellular location">
    <subcellularLocation>
        <location evidence="1">Nucleus</location>
    </subcellularLocation>
</comment>
<evidence type="ECO:0000256" key="4">
    <source>
        <dbReference type="ARBA" id="ARBA00022833"/>
    </source>
</evidence>
<protein>
    <submittedName>
        <fullName evidence="6">Hat family dimerization domain-containing protein</fullName>
    </submittedName>
</protein>
<evidence type="ECO:0000256" key="5">
    <source>
        <dbReference type="ARBA" id="ARBA00023242"/>
    </source>
</evidence>
<dbReference type="OrthoDB" id="1607513at2759"/>
<evidence type="ECO:0000256" key="2">
    <source>
        <dbReference type="ARBA" id="ARBA00022723"/>
    </source>
</evidence>